<organism evidence="2 3">
    <name type="scientific">Myodes glareolus</name>
    <name type="common">Bank vole</name>
    <name type="synonym">Clethrionomys glareolus</name>
    <dbReference type="NCBI Taxonomy" id="447135"/>
    <lineage>
        <taxon>Eukaryota</taxon>
        <taxon>Metazoa</taxon>
        <taxon>Chordata</taxon>
        <taxon>Craniata</taxon>
        <taxon>Vertebrata</taxon>
        <taxon>Euteleostomi</taxon>
        <taxon>Mammalia</taxon>
        <taxon>Eutheria</taxon>
        <taxon>Euarchontoglires</taxon>
        <taxon>Glires</taxon>
        <taxon>Rodentia</taxon>
        <taxon>Myomorpha</taxon>
        <taxon>Muroidea</taxon>
        <taxon>Cricetidae</taxon>
        <taxon>Arvicolinae</taxon>
        <taxon>Myodes</taxon>
    </lineage>
</organism>
<dbReference type="Gene3D" id="2.40.10.10">
    <property type="entry name" value="Trypsin-like serine proteases"/>
    <property type="match status" value="2"/>
</dbReference>
<evidence type="ECO:0000256" key="1">
    <source>
        <dbReference type="SAM" id="MobiDB-lite"/>
    </source>
</evidence>
<dbReference type="AlphaFoldDB" id="A0AAW0HDM9"/>
<dbReference type="PANTHER" id="PTHR14389:SF14">
    <property type="entry name" value="SERINE PROTEASE FAM111A"/>
    <property type="match status" value="1"/>
</dbReference>
<evidence type="ECO:0000313" key="2">
    <source>
        <dbReference type="EMBL" id="KAK7800501.1"/>
    </source>
</evidence>
<evidence type="ECO:0008006" key="4">
    <source>
        <dbReference type="Google" id="ProtNLM"/>
    </source>
</evidence>
<name>A0AAW0HDM9_MYOGA</name>
<feature type="compositionally biased region" description="Basic and acidic residues" evidence="1">
    <location>
        <begin position="1"/>
        <end position="12"/>
    </location>
</feature>
<dbReference type="SUPFAM" id="SSF50494">
    <property type="entry name" value="Trypsin-like serine proteases"/>
    <property type="match status" value="1"/>
</dbReference>
<comment type="caution">
    <text evidence="2">The sequence shown here is derived from an EMBL/GenBank/DDBJ whole genome shotgun (WGS) entry which is preliminary data.</text>
</comment>
<dbReference type="GO" id="GO:0006260">
    <property type="term" value="P:DNA replication"/>
    <property type="evidence" value="ECO:0007669"/>
    <property type="project" value="TreeGrafter"/>
</dbReference>
<keyword evidence="3" id="KW-1185">Reference proteome</keyword>
<accession>A0AAW0HDM9</accession>
<dbReference type="Pfam" id="PF13365">
    <property type="entry name" value="Trypsin_2"/>
    <property type="match status" value="1"/>
</dbReference>
<proteinExistence type="predicted"/>
<dbReference type="Proteomes" id="UP001488838">
    <property type="component" value="Unassembled WGS sequence"/>
</dbReference>
<dbReference type="PANTHER" id="PTHR14389">
    <property type="entry name" value="SI:CH1073-475A24.1"/>
    <property type="match status" value="1"/>
</dbReference>
<evidence type="ECO:0000313" key="3">
    <source>
        <dbReference type="Proteomes" id="UP001488838"/>
    </source>
</evidence>
<gene>
    <name evidence="2" type="ORF">U0070_005396</name>
</gene>
<protein>
    <recommendedName>
        <fullName evidence="4">Protein FAM111A</fullName>
    </recommendedName>
</protein>
<dbReference type="GO" id="GO:0005634">
    <property type="term" value="C:nucleus"/>
    <property type="evidence" value="ECO:0007669"/>
    <property type="project" value="TreeGrafter"/>
</dbReference>
<dbReference type="InterPro" id="IPR009003">
    <property type="entry name" value="Peptidase_S1_PA"/>
</dbReference>
<reference evidence="2 3" key="1">
    <citation type="journal article" date="2023" name="bioRxiv">
        <title>Conserved and derived expression patterns and positive selection on dental genes reveal complex evolutionary context of ever-growing rodent molars.</title>
        <authorList>
            <person name="Calamari Z.T."/>
            <person name="Song A."/>
            <person name="Cohen E."/>
            <person name="Akter M."/>
            <person name="Roy R.D."/>
            <person name="Hallikas O."/>
            <person name="Christensen M.M."/>
            <person name="Li P."/>
            <person name="Marangoni P."/>
            <person name="Jernvall J."/>
            <person name="Klein O.D."/>
        </authorList>
    </citation>
    <scope>NUCLEOTIDE SEQUENCE [LARGE SCALE GENOMIC DNA]</scope>
    <source>
        <strain evidence="2">V071</strain>
    </source>
</reference>
<sequence length="525" mass="59890">MESRKRASEKTNPHNQCLPKKYRQDQPTSSNKTISITIDGNHETTLNAVKEEIENQQDKEMLVCGKEGIKGYINLGIPEVSHMVITFSKTESEQREDKQAFGSQHQVCTDSIKFYIHAVGKRSERILKCRELHQEGKKLCVNGLKGESIKDTLRKDGRFNSFVESDHWKLISDLDTIIENTQPIDELEGKLFQVEVERKKCPQAANSTDLEKPSYYELKEYIVNKYPTLKRGSEKIRAYIKEESEIQSKKTSSFEMHKANFGKLTKNSTPTKVLKLLSQFSDSVGLIVWNNNGNEGYATCFVFKGLYVLTCMHVINDIVGKDIEQSKWAEKISQCTKVVFDYEEYLANEENCFSVESWFMIYDDTLDYALLKLEENEQQEPAGLFNGIAPVPSSGLIYVIGHPDIKQKRSDGCVLVSQDEHIQKRKAADDSDTTQYIYMYTQRSFQEKVREPGVSTWNNTFYCGSSGSPIFDSKGSLIAMHTAGFICEYESGVSSIIEFGCAIESIFNHIKTNHTTWYEKECANQ</sequence>
<dbReference type="GO" id="GO:0000785">
    <property type="term" value="C:chromatin"/>
    <property type="evidence" value="ECO:0007669"/>
    <property type="project" value="TreeGrafter"/>
</dbReference>
<feature type="region of interest" description="Disordered" evidence="1">
    <location>
        <begin position="1"/>
        <end position="32"/>
    </location>
</feature>
<dbReference type="EMBL" id="JBBHLL010000547">
    <property type="protein sequence ID" value="KAK7800501.1"/>
    <property type="molecule type" value="Genomic_DNA"/>
</dbReference>
<dbReference type="InterPro" id="IPR043504">
    <property type="entry name" value="Peptidase_S1_PA_chymotrypsin"/>
</dbReference>